<reference evidence="1 2" key="1">
    <citation type="journal article" date="2023" name="Plants (Basel)">
        <title>Bridging the Gap: Combining Genomics and Transcriptomics Approaches to Understand Stylosanthes scabra, an Orphan Legume from the Brazilian Caatinga.</title>
        <authorList>
            <person name="Ferreira-Neto J.R.C."/>
            <person name="da Silva M.D."/>
            <person name="Binneck E."/>
            <person name="de Melo N.F."/>
            <person name="da Silva R.H."/>
            <person name="de Melo A.L.T.M."/>
            <person name="Pandolfi V."/>
            <person name="Bustamante F.O."/>
            <person name="Brasileiro-Vidal A.C."/>
            <person name="Benko-Iseppon A.M."/>
        </authorList>
    </citation>
    <scope>NUCLEOTIDE SEQUENCE [LARGE SCALE GENOMIC DNA]</scope>
    <source>
        <tissue evidence="1">Leaves</tissue>
    </source>
</reference>
<evidence type="ECO:0000313" key="1">
    <source>
        <dbReference type="EMBL" id="MED6111421.1"/>
    </source>
</evidence>
<gene>
    <name evidence="1" type="ORF">PIB30_052163</name>
</gene>
<dbReference type="Gene3D" id="3.40.1110.10">
    <property type="entry name" value="Calcium-transporting ATPase, cytoplasmic domain N"/>
    <property type="match status" value="1"/>
</dbReference>
<sequence length="115" mass="13040">MSRNYDTVVHINMSCVTNRHLSLNFLWTNLLLTRDIEVFTPLTKSCPGANDAKPWALPDKTGTLTTNHMVVDKIWIRRQTKAIKKNTGSEIVTGEPAALEGEMVRVMRVIHLYFG</sequence>
<dbReference type="Proteomes" id="UP001341840">
    <property type="component" value="Unassembled WGS sequence"/>
</dbReference>
<keyword evidence="2" id="KW-1185">Reference proteome</keyword>
<dbReference type="InterPro" id="IPR023299">
    <property type="entry name" value="ATPase_P-typ_cyto_dom_N"/>
</dbReference>
<evidence type="ECO:0000313" key="2">
    <source>
        <dbReference type="Proteomes" id="UP001341840"/>
    </source>
</evidence>
<accession>A0ABU6QHK8</accession>
<organism evidence="1 2">
    <name type="scientific">Stylosanthes scabra</name>
    <dbReference type="NCBI Taxonomy" id="79078"/>
    <lineage>
        <taxon>Eukaryota</taxon>
        <taxon>Viridiplantae</taxon>
        <taxon>Streptophyta</taxon>
        <taxon>Embryophyta</taxon>
        <taxon>Tracheophyta</taxon>
        <taxon>Spermatophyta</taxon>
        <taxon>Magnoliopsida</taxon>
        <taxon>eudicotyledons</taxon>
        <taxon>Gunneridae</taxon>
        <taxon>Pentapetalae</taxon>
        <taxon>rosids</taxon>
        <taxon>fabids</taxon>
        <taxon>Fabales</taxon>
        <taxon>Fabaceae</taxon>
        <taxon>Papilionoideae</taxon>
        <taxon>50 kb inversion clade</taxon>
        <taxon>dalbergioids sensu lato</taxon>
        <taxon>Dalbergieae</taxon>
        <taxon>Pterocarpus clade</taxon>
        <taxon>Stylosanthes</taxon>
    </lineage>
</organism>
<dbReference type="EMBL" id="JASCZI010000376">
    <property type="protein sequence ID" value="MED6111421.1"/>
    <property type="molecule type" value="Genomic_DNA"/>
</dbReference>
<protein>
    <submittedName>
        <fullName evidence="1">Uncharacterized protein</fullName>
    </submittedName>
</protein>
<proteinExistence type="predicted"/>
<comment type="caution">
    <text evidence="1">The sequence shown here is derived from an EMBL/GenBank/DDBJ whole genome shotgun (WGS) entry which is preliminary data.</text>
</comment>
<name>A0ABU6QHK8_9FABA</name>